<sequence length="88" mass="10110">MRAEPISESRAGSNWAQGRDSVLDRCKTCKNPHHEHAGLTAWTERIRPPGSGARYGTARNRCRKIAQLSRRYGFRPRTDFQFQAVLIR</sequence>
<protein>
    <submittedName>
        <fullName evidence="1">Uncharacterized protein</fullName>
    </submittedName>
</protein>
<comment type="caution">
    <text evidence="1">The sequence shown here is derived from an EMBL/GenBank/DDBJ whole genome shotgun (WGS) entry which is preliminary data.</text>
</comment>
<proteinExistence type="predicted"/>
<evidence type="ECO:0000313" key="2">
    <source>
        <dbReference type="Proteomes" id="UP000299102"/>
    </source>
</evidence>
<reference evidence="1 2" key="1">
    <citation type="journal article" date="2019" name="Commun. Biol.">
        <title>The bagworm genome reveals a unique fibroin gene that provides high tensile strength.</title>
        <authorList>
            <person name="Kono N."/>
            <person name="Nakamura H."/>
            <person name="Ohtoshi R."/>
            <person name="Tomita M."/>
            <person name="Numata K."/>
            <person name="Arakawa K."/>
        </authorList>
    </citation>
    <scope>NUCLEOTIDE SEQUENCE [LARGE SCALE GENOMIC DNA]</scope>
</reference>
<organism evidence="1 2">
    <name type="scientific">Eumeta variegata</name>
    <name type="common">Bagworm moth</name>
    <name type="synonym">Eumeta japonica</name>
    <dbReference type="NCBI Taxonomy" id="151549"/>
    <lineage>
        <taxon>Eukaryota</taxon>
        <taxon>Metazoa</taxon>
        <taxon>Ecdysozoa</taxon>
        <taxon>Arthropoda</taxon>
        <taxon>Hexapoda</taxon>
        <taxon>Insecta</taxon>
        <taxon>Pterygota</taxon>
        <taxon>Neoptera</taxon>
        <taxon>Endopterygota</taxon>
        <taxon>Lepidoptera</taxon>
        <taxon>Glossata</taxon>
        <taxon>Ditrysia</taxon>
        <taxon>Tineoidea</taxon>
        <taxon>Psychidae</taxon>
        <taxon>Oiketicinae</taxon>
        <taxon>Eumeta</taxon>
    </lineage>
</organism>
<dbReference type="Proteomes" id="UP000299102">
    <property type="component" value="Unassembled WGS sequence"/>
</dbReference>
<evidence type="ECO:0000313" key="1">
    <source>
        <dbReference type="EMBL" id="GBP79831.1"/>
    </source>
</evidence>
<dbReference type="EMBL" id="BGZK01001433">
    <property type="protein sequence ID" value="GBP79831.1"/>
    <property type="molecule type" value="Genomic_DNA"/>
</dbReference>
<gene>
    <name evidence="1" type="ORF">EVAR_50167_1</name>
</gene>
<keyword evidence="2" id="KW-1185">Reference proteome</keyword>
<name>A0A4C1YTM4_EUMVA</name>
<accession>A0A4C1YTM4</accession>
<dbReference type="AlphaFoldDB" id="A0A4C1YTM4"/>